<dbReference type="RefSeq" id="WP_285613300.1">
    <property type="nucleotide sequence ID" value="NZ_BSSD01000014.1"/>
</dbReference>
<name>A0A9W6VDQ2_9PSEU</name>
<keyword evidence="2" id="KW-1185">Reference proteome</keyword>
<gene>
    <name evidence="1" type="ORF">Aglo03_63420</name>
</gene>
<comment type="caution">
    <text evidence="1">The sequence shown here is derived from an EMBL/GenBank/DDBJ whole genome shotgun (WGS) entry which is preliminary data.</text>
</comment>
<dbReference type="EMBL" id="BSSD01000014">
    <property type="protein sequence ID" value="GLW95526.1"/>
    <property type="molecule type" value="Genomic_DNA"/>
</dbReference>
<accession>A0A9W6VDQ2</accession>
<evidence type="ECO:0000313" key="2">
    <source>
        <dbReference type="Proteomes" id="UP001165042"/>
    </source>
</evidence>
<evidence type="ECO:0000313" key="1">
    <source>
        <dbReference type="EMBL" id="GLW95526.1"/>
    </source>
</evidence>
<sequence>MAQQMSFFSAEARHPAVADLAGLLCGPGQAVLFARATARLVVPVDTPWRMKALVRACAERGIRAEVDTGDDGARCLRTAFRVDLAPLAAAWGGGAGKAVPAGFVPDGAALRMWVATVGHWSDAAYLLPLDPAAPGTHEPLLFALAQCGLPATMHQTDDGGPALRLIGRRRLGRLRELVGAPAATGCAEQWPAVSRMRAVS</sequence>
<organism evidence="1 2">
    <name type="scientific">Actinokineospora globicatena</name>
    <dbReference type="NCBI Taxonomy" id="103729"/>
    <lineage>
        <taxon>Bacteria</taxon>
        <taxon>Bacillati</taxon>
        <taxon>Actinomycetota</taxon>
        <taxon>Actinomycetes</taxon>
        <taxon>Pseudonocardiales</taxon>
        <taxon>Pseudonocardiaceae</taxon>
        <taxon>Actinokineospora</taxon>
    </lineage>
</organism>
<dbReference type="Proteomes" id="UP001165042">
    <property type="component" value="Unassembled WGS sequence"/>
</dbReference>
<dbReference type="AlphaFoldDB" id="A0A9W6VDQ2"/>
<proteinExistence type="predicted"/>
<protein>
    <submittedName>
        <fullName evidence="1">Uncharacterized protein</fullName>
    </submittedName>
</protein>
<reference evidence="1" key="1">
    <citation type="submission" date="2023-02" db="EMBL/GenBank/DDBJ databases">
        <title>Actinokineospora globicatena NBRC 15670.</title>
        <authorList>
            <person name="Ichikawa N."/>
            <person name="Sato H."/>
            <person name="Tonouchi N."/>
        </authorList>
    </citation>
    <scope>NUCLEOTIDE SEQUENCE</scope>
    <source>
        <strain evidence="1">NBRC 15670</strain>
    </source>
</reference>